<reference evidence="2" key="1">
    <citation type="submission" date="2022-11" db="UniProtKB">
        <authorList>
            <consortium name="WormBaseParasite"/>
        </authorList>
    </citation>
    <scope>IDENTIFICATION</scope>
</reference>
<dbReference type="WBParaSite" id="ES5_v2.g30718.t1">
    <property type="protein sequence ID" value="ES5_v2.g30718.t1"/>
    <property type="gene ID" value="ES5_v2.g30718"/>
</dbReference>
<proteinExistence type="predicted"/>
<accession>A0AC34GM85</accession>
<dbReference type="Proteomes" id="UP000887579">
    <property type="component" value="Unplaced"/>
</dbReference>
<evidence type="ECO:0000313" key="2">
    <source>
        <dbReference type="WBParaSite" id="ES5_v2.g30718.t1"/>
    </source>
</evidence>
<name>A0AC34GM85_9BILA</name>
<organism evidence="1 2">
    <name type="scientific">Panagrolaimus sp. ES5</name>
    <dbReference type="NCBI Taxonomy" id="591445"/>
    <lineage>
        <taxon>Eukaryota</taxon>
        <taxon>Metazoa</taxon>
        <taxon>Ecdysozoa</taxon>
        <taxon>Nematoda</taxon>
        <taxon>Chromadorea</taxon>
        <taxon>Rhabditida</taxon>
        <taxon>Tylenchina</taxon>
        <taxon>Panagrolaimomorpha</taxon>
        <taxon>Panagrolaimoidea</taxon>
        <taxon>Panagrolaimidae</taxon>
        <taxon>Panagrolaimus</taxon>
    </lineage>
</organism>
<protein>
    <submittedName>
        <fullName evidence="2">Notch NODP domain-containing protein</fullName>
    </submittedName>
</protein>
<evidence type="ECO:0000313" key="1">
    <source>
        <dbReference type="Proteomes" id="UP000887579"/>
    </source>
</evidence>
<sequence length="144" mass="15975">MKSDNLHSIKKRSLDHHTRGVKVYLQLDVSVCQQLSSLGASLHLDVQVDFESRKCFTNAQSAADMLAADSRKHVFSDYNITVADARVMSKSSESSSILGYIIFGALAFVAIIITSLNVATKRVKRKIVQSVFFPPTSDDLNKRQ</sequence>